<reference evidence="1" key="1">
    <citation type="submission" date="2019-05" db="EMBL/GenBank/DDBJ databases">
        <authorList>
            <person name="Naeem R."/>
            <person name="Antony C."/>
            <person name="Guan Q."/>
        </authorList>
    </citation>
    <scope>NUCLEOTIDE SEQUENCE</scope>
    <source>
        <strain evidence="1">2</strain>
    </source>
</reference>
<sequence>MLKTVQSAGPTLNVAGINILVEPPGMPMLNETAGPVAVTGARVTELITPVSSGTPGEISNP</sequence>
<organism evidence="1">
    <name type="scientific">Mycobacterium riyadhense</name>
    <dbReference type="NCBI Taxonomy" id="486698"/>
    <lineage>
        <taxon>Bacteria</taxon>
        <taxon>Bacillati</taxon>
        <taxon>Actinomycetota</taxon>
        <taxon>Actinomycetes</taxon>
        <taxon>Mycobacteriales</taxon>
        <taxon>Mycobacteriaceae</taxon>
        <taxon>Mycobacterium</taxon>
    </lineage>
</organism>
<protein>
    <submittedName>
        <fullName evidence="1">Uncharacterized protein</fullName>
    </submittedName>
</protein>
<accession>A0A653ENX6</accession>
<evidence type="ECO:0000313" key="1">
    <source>
        <dbReference type="EMBL" id="VTO99216.1"/>
    </source>
</evidence>
<gene>
    <name evidence="1" type="ORF">BIN_B_02946</name>
</gene>
<dbReference type="EMBL" id="LR589092">
    <property type="protein sequence ID" value="VTO99216.1"/>
    <property type="molecule type" value="Genomic_DNA"/>
</dbReference>
<proteinExistence type="predicted"/>
<dbReference type="AlphaFoldDB" id="A0A653ENX6"/>
<name>A0A653ENX6_9MYCO</name>